<evidence type="ECO:0000256" key="6">
    <source>
        <dbReference type="RuleBase" id="RU003983"/>
    </source>
</evidence>
<dbReference type="PANTHER" id="PTHR22726">
    <property type="entry name" value="METALLOENDOPEPTIDASE OMA1"/>
    <property type="match status" value="1"/>
</dbReference>
<name>A0A4Q7MAG2_9BACT</name>
<keyword evidence="4 6" id="KW-0862">Zinc</keyword>
<dbReference type="GO" id="GO:0004222">
    <property type="term" value="F:metalloendopeptidase activity"/>
    <property type="evidence" value="ECO:0007669"/>
    <property type="project" value="InterPro"/>
</dbReference>
<evidence type="ECO:0000256" key="7">
    <source>
        <dbReference type="SAM" id="Phobius"/>
    </source>
</evidence>
<keyword evidence="5 6" id="KW-0482">Metalloprotease</keyword>
<dbReference type="Gene3D" id="3.30.2010.10">
    <property type="entry name" value="Metalloproteases ('zincins'), catalytic domain"/>
    <property type="match status" value="1"/>
</dbReference>
<keyword evidence="1 6" id="KW-0645">Protease</keyword>
<evidence type="ECO:0000259" key="8">
    <source>
        <dbReference type="Pfam" id="PF01435"/>
    </source>
</evidence>
<dbReference type="InterPro" id="IPR001915">
    <property type="entry name" value="Peptidase_M48"/>
</dbReference>
<dbReference type="OrthoDB" id="9810445at2"/>
<proteinExistence type="inferred from homology"/>
<dbReference type="GO" id="GO:0016020">
    <property type="term" value="C:membrane"/>
    <property type="evidence" value="ECO:0007669"/>
    <property type="project" value="TreeGrafter"/>
</dbReference>
<dbReference type="CDD" id="cd07332">
    <property type="entry name" value="M48C_Oma1_like"/>
    <property type="match status" value="1"/>
</dbReference>
<sequence>MTTYSATYNHQPVTVILSSVTLTIRYKDENNQQQDIHWLGEHIKQLEETTNGYILHYAGPGGENSNLQFSGQELLQAIKKNFRHQKFTGNAPARAFNSVLSKMVLIAGIICGLILIGYIWIAPWLGGKVAGSFSKETEISLGQEMYEATIAAYEVDSVKTKLLNQFYKQLHYQTGYPIEITVVKSPEVNAFAVPGGHIVVFDAILDNMKTPEELAALLGHEASHIALRHSLNNMFKSLSRQMFLTLIFGSDAGITSILVQNADRLKGLEYSRELETEADNNGMKLMHENKVDTEGMVRLMNLLNDATKGGSQAVNFLSTHPVFDKRVANVNAQLKNYPSAPTADSTLQTTFHALYENF</sequence>
<keyword evidence="7" id="KW-0812">Transmembrane</keyword>
<dbReference type="Proteomes" id="UP000293874">
    <property type="component" value="Unassembled WGS sequence"/>
</dbReference>
<accession>A0A4Q7MAG2</accession>
<keyword evidence="7" id="KW-0472">Membrane</keyword>
<organism evidence="9 10">
    <name type="scientific">Pseudobacter ginsenosidimutans</name>
    <dbReference type="NCBI Taxonomy" id="661488"/>
    <lineage>
        <taxon>Bacteria</taxon>
        <taxon>Pseudomonadati</taxon>
        <taxon>Bacteroidota</taxon>
        <taxon>Chitinophagia</taxon>
        <taxon>Chitinophagales</taxon>
        <taxon>Chitinophagaceae</taxon>
        <taxon>Pseudobacter</taxon>
    </lineage>
</organism>
<feature type="transmembrane region" description="Helical" evidence="7">
    <location>
        <begin position="104"/>
        <end position="125"/>
    </location>
</feature>
<evidence type="ECO:0000256" key="3">
    <source>
        <dbReference type="ARBA" id="ARBA00022801"/>
    </source>
</evidence>
<reference evidence="9 10" key="1">
    <citation type="submission" date="2019-02" db="EMBL/GenBank/DDBJ databases">
        <title>Genomic Encyclopedia of Type Strains, Phase IV (KMG-IV): sequencing the most valuable type-strain genomes for metagenomic binning, comparative biology and taxonomic classification.</title>
        <authorList>
            <person name="Goeker M."/>
        </authorList>
    </citation>
    <scope>NUCLEOTIDE SEQUENCE [LARGE SCALE GENOMIC DNA]</scope>
    <source>
        <strain evidence="9 10">DSM 18116</strain>
    </source>
</reference>
<evidence type="ECO:0000256" key="1">
    <source>
        <dbReference type="ARBA" id="ARBA00022670"/>
    </source>
</evidence>
<protein>
    <submittedName>
        <fullName evidence="9">Peptidase M48-like protein</fullName>
    </submittedName>
</protein>
<dbReference type="PANTHER" id="PTHR22726:SF1">
    <property type="entry name" value="METALLOENDOPEPTIDASE OMA1, MITOCHONDRIAL"/>
    <property type="match status" value="1"/>
</dbReference>
<dbReference type="AlphaFoldDB" id="A0A4Q7MAG2"/>
<evidence type="ECO:0000313" key="10">
    <source>
        <dbReference type="Proteomes" id="UP000293874"/>
    </source>
</evidence>
<keyword evidence="10" id="KW-1185">Reference proteome</keyword>
<evidence type="ECO:0000256" key="4">
    <source>
        <dbReference type="ARBA" id="ARBA00022833"/>
    </source>
</evidence>
<evidence type="ECO:0000256" key="5">
    <source>
        <dbReference type="ARBA" id="ARBA00023049"/>
    </source>
</evidence>
<feature type="domain" description="Peptidase M48" evidence="8">
    <location>
        <begin position="178"/>
        <end position="331"/>
    </location>
</feature>
<dbReference type="InterPro" id="IPR051156">
    <property type="entry name" value="Mito/Outer_Membr_Metalloprot"/>
</dbReference>
<keyword evidence="7" id="KW-1133">Transmembrane helix</keyword>
<dbReference type="GO" id="GO:0046872">
    <property type="term" value="F:metal ion binding"/>
    <property type="evidence" value="ECO:0007669"/>
    <property type="project" value="UniProtKB-KW"/>
</dbReference>
<keyword evidence="2" id="KW-0479">Metal-binding</keyword>
<evidence type="ECO:0000256" key="2">
    <source>
        <dbReference type="ARBA" id="ARBA00022723"/>
    </source>
</evidence>
<keyword evidence="3 6" id="KW-0378">Hydrolase</keyword>
<comment type="caution">
    <text evidence="9">The sequence shown here is derived from an EMBL/GenBank/DDBJ whole genome shotgun (WGS) entry which is preliminary data.</text>
</comment>
<comment type="cofactor">
    <cofactor evidence="6">
        <name>Zn(2+)</name>
        <dbReference type="ChEBI" id="CHEBI:29105"/>
    </cofactor>
    <text evidence="6">Binds 1 zinc ion per subunit.</text>
</comment>
<dbReference type="EMBL" id="SGXA01000006">
    <property type="protein sequence ID" value="RZS65175.1"/>
    <property type="molecule type" value="Genomic_DNA"/>
</dbReference>
<dbReference type="Pfam" id="PF01435">
    <property type="entry name" value="Peptidase_M48"/>
    <property type="match status" value="1"/>
</dbReference>
<dbReference type="RefSeq" id="WP_130544405.1">
    <property type="nucleotide sequence ID" value="NZ_CP042431.1"/>
</dbReference>
<dbReference type="GO" id="GO:0051603">
    <property type="term" value="P:proteolysis involved in protein catabolic process"/>
    <property type="evidence" value="ECO:0007669"/>
    <property type="project" value="TreeGrafter"/>
</dbReference>
<comment type="similarity">
    <text evidence="6">Belongs to the peptidase M48 family.</text>
</comment>
<gene>
    <name evidence="9" type="ORF">EV199_5931</name>
</gene>
<evidence type="ECO:0000313" key="9">
    <source>
        <dbReference type="EMBL" id="RZS65175.1"/>
    </source>
</evidence>